<dbReference type="Gene3D" id="3.60.40.10">
    <property type="entry name" value="PPM-type phosphatase domain"/>
    <property type="match status" value="1"/>
</dbReference>
<dbReference type="AlphaFoldDB" id="A0AAD9MSV3"/>
<dbReference type="CDD" id="cd00143">
    <property type="entry name" value="PP2Cc"/>
    <property type="match status" value="1"/>
</dbReference>
<reference evidence="7" key="1">
    <citation type="journal article" date="2023" name="Mol. Biol. Evol.">
        <title>Third-Generation Sequencing Reveals the Adaptive Role of the Epigenome in Three Deep-Sea Polychaetes.</title>
        <authorList>
            <person name="Perez M."/>
            <person name="Aroh O."/>
            <person name="Sun Y."/>
            <person name="Lan Y."/>
            <person name="Juniper S.K."/>
            <person name="Young C.R."/>
            <person name="Angers B."/>
            <person name="Qian P.Y."/>
        </authorList>
    </citation>
    <scope>NUCLEOTIDE SEQUENCE</scope>
    <source>
        <strain evidence="7">P08H-3</strain>
    </source>
</reference>
<feature type="compositionally biased region" description="Basic and acidic residues" evidence="5">
    <location>
        <begin position="360"/>
        <end position="378"/>
    </location>
</feature>
<evidence type="ECO:0000256" key="5">
    <source>
        <dbReference type="SAM" id="MobiDB-lite"/>
    </source>
</evidence>
<comment type="similarity">
    <text evidence="4">Belongs to the PP2C family.</text>
</comment>
<dbReference type="Proteomes" id="UP001208570">
    <property type="component" value="Unassembled WGS sequence"/>
</dbReference>
<evidence type="ECO:0000313" key="8">
    <source>
        <dbReference type="Proteomes" id="UP001208570"/>
    </source>
</evidence>
<evidence type="ECO:0000256" key="1">
    <source>
        <dbReference type="ARBA" id="ARBA00022723"/>
    </source>
</evidence>
<evidence type="ECO:0000256" key="3">
    <source>
        <dbReference type="ARBA" id="ARBA00022912"/>
    </source>
</evidence>
<dbReference type="PANTHER" id="PTHR13832">
    <property type="entry name" value="PROTEIN PHOSPHATASE 2C"/>
    <property type="match status" value="1"/>
</dbReference>
<dbReference type="GO" id="GO:0004741">
    <property type="term" value="F:[pyruvate dehydrogenase (acetyl-transferring)]-phosphatase activity"/>
    <property type="evidence" value="ECO:0007669"/>
    <property type="project" value="TreeGrafter"/>
</dbReference>
<dbReference type="SUPFAM" id="SSF81606">
    <property type="entry name" value="PP2C-like"/>
    <property type="match status" value="1"/>
</dbReference>
<dbReference type="SMART" id="SM00332">
    <property type="entry name" value="PP2Cc"/>
    <property type="match status" value="1"/>
</dbReference>
<protein>
    <recommendedName>
        <fullName evidence="6">PPM-type phosphatase domain-containing protein</fullName>
    </recommendedName>
</protein>
<dbReference type="InterPro" id="IPR015655">
    <property type="entry name" value="PP2C"/>
</dbReference>
<keyword evidence="8" id="KW-1185">Reference proteome</keyword>
<dbReference type="PANTHER" id="PTHR13832:SF354">
    <property type="entry name" value="GM14138P"/>
    <property type="match status" value="1"/>
</dbReference>
<dbReference type="EMBL" id="JAODUP010000900">
    <property type="protein sequence ID" value="KAK2142898.1"/>
    <property type="molecule type" value="Genomic_DNA"/>
</dbReference>
<evidence type="ECO:0000256" key="4">
    <source>
        <dbReference type="RuleBase" id="RU003465"/>
    </source>
</evidence>
<keyword evidence="1" id="KW-0479">Metal-binding</keyword>
<gene>
    <name evidence="7" type="ORF">LSH36_900g00062</name>
</gene>
<name>A0AAD9MSV3_9ANNE</name>
<dbReference type="PROSITE" id="PS51746">
    <property type="entry name" value="PPM_2"/>
    <property type="match status" value="1"/>
</dbReference>
<dbReference type="GO" id="GO:0046872">
    <property type="term" value="F:metal ion binding"/>
    <property type="evidence" value="ECO:0007669"/>
    <property type="project" value="UniProtKB-KW"/>
</dbReference>
<feature type="region of interest" description="Disordered" evidence="5">
    <location>
        <begin position="297"/>
        <end position="407"/>
    </location>
</feature>
<dbReference type="PROSITE" id="PS01032">
    <property type="entry name" value="PPM_1"/>
    <property type="match status" value="1"/>
</dbReference>
<dbReference type="GO" id="GO:0005739">
    <property type="term" value="C:mitochondrion"/>
    <property type="evidence" value="ECO:0007669"/>
    <property type="project" value="TreeGrafter"/>
</dbReference>
<comment type="caution">
    <text evidence="7">The sequence shown here is derived from an EMBL/GenBank/DDBJ whole genome shotgun (WGS) entry which is preliminary data.</text>
</comment>
<feature type="compositionally biased region" description="Pro residues" evidence="5">
    <location>
        <begin position="301"/>
        <end position="310"/>
    </location>
</feature>
<evidence type="ECO:0000313" key="7">
    <source>
        <dbReference type="EMBL" id="KAK2142898.1"/>
    </source>
</evidence>
<proteinExistence type="inferred from homology"/>
<accession>A0AAD9MSV3</accession>
<sequence length="717" mass="78429">MPTVSQSLADSCLSTRGVSTGSWSTSGAIPSVRQWTRGLEQIIAFATEAVADKCEEYGFEMNVRIVVTDFEEDVLRAVAANHGARLDNIVALLSWGRCFKKVPHMPPNYSVTLANIVGGISNAHAKDNGSPTSPTLPQDVSPFPYARPQFLRLTPDEVQVSADHSSRPILVPRNSTELPWNAGYAEVINAGKTKVNEDQARAEILLVPKHKQSDSTEDIINGEVNEAIKQKELADVIPVHYFAVFDGHAGTGAALMAANILHLIIQDKLLEVRDLLMTQLSDPGSIPASPASELLHQLSPVTPPFSPPPDFNGGDSHTISRTSNEDNDDAQDTSVTAKSATAAEELPTVPSDQASGTSDEPAKDSDDKKEDMVAHTDSEVSVDDDDDATPNQPDLLPSSGITKTRPPTDCIQHPRFNMSIALHRFSIDSLIEGALESSFFDMDGVIARERRIYHVPGGCTAVASIFFMGKLYISNAGDSRAIVLHKDTVIPMSYDFTPETDRQRIQLMAWHHPELLGDLFCPIQFAYRVTRKDIGKRVLHRDGWRKGWSYKTVTEDDVKMPLVLGEGKKARLLGTIGVSRGLGDHDLRVYESDVYVKPFMTCSPEVRILDLNAMDPGENDVLIIGTDGLWDVTSNEKAGSIVKTCLDQFNPDDPNRYVSAAQELVMHARGVSKNGGWRTSEDKLASGDDISVFVIPLNRYQTMLSQSSSTESTNEHS</sequence>
<evidence type="ECO:0000259" key="6">
    <source>
        <dbReference type="PROSITE" id="PS51746"/>
    </source>
</evidence>
<evidence type="ECO:0000256" key="2">
    <source>
        <dbReference type="ARBA" id="ARBA00022801"/>
    </source>
</evidence>
<dbReference type="InterPro" id="IPR001932">
    <property type="entry name" value="PPM-type_phosphatase-like_dom"/>
</dbReference>
<dbReference type="Pfam" id="PF00481">
    <property type="entry name" value="PP2C"/>
    <property type="match status" value="2"/>
</dbReference>
<keyword evidence="2 4" id="KW-0378">Hydrolase</keyword>
<organism evidence="7 8">
    <name type="scientific">Paralvinella palmiformis</name>
    <dbReference type="NCBI Taxonomy" id="53620"/>
    <lineage>
        <taxon>Eukaryota</taxon>
        <taxon>Metazoa</taxon>
        <taxon>Spiralia</taxon>
        <taxon>Lophotrochozoa</taxon>
        <taxon>Annelida</taxon>
        <taxon>Polychaeta</taxon>
        <taxon>Sedentaria</taxon>
        <taxon>Canalipalpata</taxon>
        <taxon>Terebellida</taxon>
        <taxon>Terebelliformia</taxon>
        <taxon>Alvinellidae</taxon>
        <taxon>Paralvinella</taxon>
    </lineage>
</organism>
<keyword evidence="3 4" id="KW-0904">Protein phosphatase</keyword>
<dbReference type="InterPro" id="IPR000222">
    <property type="entry name" value="PP2C_BS"/>
</dbReference>
<dbReference type="InterPro" id="IPR036457">
    <property type="entry name" value="PPM-type-like_dom_sf"/>
</dbReference>
<feature type="domain" description="PPM-type phosphatase" evidence="6">
    <location>
        <begin position="212"/>
        <end position="697"/>
    </location>
</feature>